<keyword evidence="5 9" id="KW-0479">Metal-binding</keyword>
<accession>A0ABV8JCS1</accession>
<evidence type="ECO:0000256" key="5">
    <source>
        <dbReference type="ARBA" id="ARBA00022723"/>
    </source>
</evidence>
<comment type="function">
    <text evidence="9">Single strand-specific metallo-endoribonuclease involved in late-stage 70S ribosome quality control and in maturation of the 3' terminus of the 16S rRNA.</text>
</comment>
<gene>
    <name evidence="9 10" type="primary">ybeY</name>
    <name evidence="10" type="ORF">ACFOUO_07905</name>
</gene>
<evidence type="ECO:0000256" key="8">
    <source>
        <dbReference type="ARBA" id="ARBA00022833"/>
    </source>
</evidence>
<keyword evidence="3 9" id="KW-0698">rRNA processing</keyword>
<dbReference type="PROSITE" id="PS01306">
    <property type="entry name" value="UPF0054"/>
    <property type="match status" value="1"/>
</dbReference>
<organism evidence="10 11">
    <name type="scientific">Salinithrix halophila</name>
    <dbReference type="NCBI Taxonomy" id="1485204"/>
    <lineage>
        <taxon>Bacteria</taxon>
        <taxon>Bacillati</taxon>
        <taxon>Bacillota</taxon>
        <taxon>Bacilli</taxon>
        <taxon>Bacillales</taxon>
        <taxon>Thermoactinomycetaceae</taxon>
        <taxon>Salinithrix</taxon>
    </lineage>
</organism>
<evidence type="ECO:0000256" key="3">
    <source>
        <dbReference type="ARBA" id="ARBA00022552"/>
    </source>
</evidence>
<evidence type="ECO:0000313" key="10">
    <source>
        <dbReference type="EMBL" id="MFC4076731.1"/>
    </source>
</evidence>
<keyword evidence="9" id="KW-0963">Cytoplasm</keyword>
<dbReference type="HAMAP" id="MF_00009">
    <property type="entry name" value="Endoribonucl_YbeY"/>
    <property type="match status" value="1"/>
</dbReference>
<dbReference type="SUPFAM" id="SSF55486">
    <property type="entry name" value="Metalloproteases ('zincins'), catalytic domain"/>
    <property type="match status" value="1"/>
</dbReference>
<comment type="caution">
    <text evidence="10">The sequence shown here is derived from an EMBL/GenBank/DDBJ whole genome shotgun (WGS) entry which is preliminary data.</text>
</comment>
<comment type="similarity">
    <text evidence="1 9">Belongs to the endoribonuclease YbeY family.</text>
</comment>
<evidence type="ECO:0000256" key="9">
    <source>
        <dbReference type="HAMAP-Rule" id="MF_00009"/>
    </source>
</evidence>
<keyword evidence="4 9" id="KW-0540">Nuclease</keyword>
<proteinExistence type="inferred from homology"/>
<dbReference type="InterPro" id="IPR002036">
    <property type="entry name" value="YbeY"/>
</dbReference>
<dbReference type="EC" id="3.1.-.-" evidence="9"/>
<evidence type="ECO:0000256" key="1">
    <source>
        <dbReference type="ARBA" id="ARBA00010875"/>
    </source>
</evidence>
<evidence type="ECO:0000256" key="6">
    <source>
        <dbReference type="ARBA" id="ARBA00022759"/>
    </source>
</evidence>
<keyword evidence="8 9" id="KW-0862">Zinc</keyword>
<feature type="binding site" evidence="9">
    <location>
        <position position="125"/>
    </location>
    <ligand>
        <name>Zn(2+)</name>
        <dbReference type="ChEBI" id="CHEBI:29105"/>
        <note>catalytic</note>
    </ligand>
</feature>
<feature type="binding site" evidence="9">
    <location>
        <position position="131"/>
    </location>
    <ligand>
        <name>Zn(2+)</name>
        <dbReference type="ChEBI" id="CHEBI:29105"/>
        <note>catalytic</note>
    </ligand>
</feature>
<keyword evidence="6 9" id="KW-0255">Endonuclease</keyword>
<evidence type="ECO:0000256" key="2">
    <source>
        <dbReference type="ARBA" id="ARBA00022517"/>
    </source>
</evidence>
<dbReference type="RefSeq" id="WP_380703933.1">
    <property type="nucleotide sequence ID" value="NZ_JBHSAP010000009.1"/>
</dbReference>
<dbReference type="Gene3D" id="3.40.390.30">
    <property type="entry name" value="Metalloproteases ('zincins'), catalytic domain"/>
    <property type="match status" value="1"/>
</dbReference>
<evidence type="ECO:0000256" key="7">
    <source>
        <dbReference type="ARBA" id="ARBA00022801"/>
    </source>
</evidence>
<reference evidence="11" key="1">
    <citation type="journal article" date="2019" name="Int. J. Syst. Evol. Microbiol.">
        <title>The Global Catalogue of Microorganisms (GCM) 10K type strain sequencing project: providing services to taxonomists for standard genome sequencing and annotation.</title>
        <authorList>
            <consortium name="The Broad Institute Genomics Platform"/>
            <consortium name="The Broad Institute Genome Sequencing Center for Infectious Disease"/>
            <person name="Wu L."/>
            <person name="Ma J."/>
        </authorList>
    </citation>
    <scope>NUCLEOTIDE SEQUENCE [LARGE SCALE GENOMIC DNA]</scope>
    <source>
        <strain evidence="11">IBRC-M 10813</strain>
    </source>
</reference>
<comment type="subcellular location">
    <subcellularLocation>
        <location evidence="9">Cytoplasm</location>
    </subcellularLocation>
</comment>
<dbReference type="InterPro" id="IPR023091">
    <property type="entry name" value="MetalPrtase_cat_dom_sf_prd"/>
</dbReference>
<name>A0ABV8JCS1_9BACL</name>
<evidence type="ECO:0000313" key="11">
    <source>
        <dbReference type="Proteomes" id="UP001595843"/>
    </source>
</evidence>
<protein>
    <recommendedName>
        <fullName evidence="9">Endoribonuclease YbeY</fullName>
        <ecNumber evidence="9">3.1.-.-</ecNumber>
    </recommendedName>
</protein>
<comment type="cofactor">
    <cofactor evidence="9">
        <name>Zn(2+)</name>
        <dbReference type="ChEBI" id="CHEBI:29105"/>
    </cofactor>
    <text evidence="9">Binds 1 zinc ion.</text>
</comment>
<dbReference type="Pfam" id="PF02130">
    <property type="entry name" value="YbeY"/>
    <property type="match status" value="1"/>
</dbReference>
<keyword evidence="11" id="KW-1185">Reference proteome</keyword>
<dbReference type="Proteomes" id="UP001595843">
    <property type="component" value="Unassembled WGS sequence"/>
</dbReference>
<keyword evidence="7 9" id="KW-0378">Hydrolase</keyword>
<feature type="binding site" evidence="9">
    <location>
        <position position="121"/>
    </location>
    <ligand>
        <name>Zn(2+)</name>
        <dbReference type="ChEBI" id="CHEBI:29105"/>
        <note>catalytic</note>
    </ligand>
</feature>
<sequence length="157" mass="17881">MNLQVDMDIQIKAEAADTSALEWVERSLDAAAKAEEINGAEVSVLITDDEEIHRLNREFRQVDRPTDVLSFPQWEAGEEWNDENGVPIPLGDLVISLPRAKEQAREYGHSLERELGFLAVHGFLHLIGYDHETVEDERAMFSRQEEILSRVGLARQE</sequence>
<dbReference type="EMBL" id="JBHSAP010000009">
    <property type="protein sequence ID" value="MFC4076731.1"/>
    <property type="molecule type" value="Genomic_DNA"/>
</dbReference>
<dbReference type="NCBIfam" id="TIGR00043">
    <property type="entry name" value="rRNA maturation RNase YbeY"/>
    <property type="match status" value="1"/>
</dbReference>
<dbReference type="PANTHER" id="PTHR46986:SF1">
    <property type="entry name" value="ENDORIBONUCLEASE YBEY, CHLOROPLASTIC"/>
    <property type="match status" value="1"/>
</dbReference>
<evidence type="ECO:0000256" key="4">
    <source>
        <dbReference type="ARBA" id="ARBA00022722"/>
    </source>
</evidence>
<dbReference type="PANTHER" id="PTHR46986">
    <property type="entry name" value="ENDORIBONUCLEASE YBEY, CHLOROPLASTIC"/>
    <property type="match status" value="1"/>
</dbReference>
<keyword evidence="2 9" id="KW-0690">Ribosome biogenesis</keyword>
<dbReference type="InterPro" id="IPR020549">
    <property type="entry name" value="YbeY_CS"/>
</dbReference>